<dbReference type="Gene3D" id="3.30.1360.60">
    <property type="entry name" value="Glucose permease domain IIB"/>
    <property type="match status" value="1"/>
</dbReference>
<comment type="caution">
    <text evidence="16">The sequence shown here is derived from an EMBL/GenBank/DDBJ whole genome shotgun (WGS) entry which is preliminary data.</text>
</comment>
<dbReference type="PANTHER" id="PTHR30175">
    <property type="entry name" value="PHOSPHOTRANSFERASE SYSTEM TRANSPORT PROTEIN"/>
    <property type="match status" value="1"/>
</dbReference>
<dbReference type="Pfam" id="PF02378">
    <property type="entry name" value="PTS_EIIC"/>
    <property type="match status" value="1"/>
</dbReference>
<evidence type="ECO:0000259" key="15">
    <source>
        <dbReference type="PROSITE" id="PS51103"/>
    </source>
</evidence>
<dbReference type="InterPro" id="IPR050558">
    <property type="entry name" value="PTS_Sugar-Specific_Components"/>
</dbReference>
<evidence type="ECO:0000256" key="6">
    <source>
        <dbReference type="ARBA" id="ARBA00022683"/>
    </source>
</evidence>
<keyword evidence="5 16" id="KW-0808">Transferase</keyword>
<dbReference type="EMBL" id="JBEQCT010000002">
    <property type="protein sequence ID" value="MFM2484713.1"/>
    <property type="molecule type" value="Genomic_DNA"/>
</dbReference>
<reference evidence="16 17" key="1">
    <citation type="journal article" date="2013" name="Int. J. Syst. Evol. Microbiol.">
        <title>Celerinatantimonas yamalensis sp. nov., a cold-adapted diazotrophic bacterium from a cold permafrost brine.</title>
        <authorList>
            <person name="Shcherbakova V."/>
            <person name="Chuvilskaya N."/>
            <person name="Rivkina E."/>
            <person name="Demidov N."/>
            <person name="Uchaeva V."/>
            <person name="Suetin S."/>
            <person name="Suzina N."/>
            <person name="Gilichinsky D."/>
        </authorList>
    </citation>
    <scope>NUCLEOTIDE SEQUENCE [LARGE SCALE GENOMIC DNA]</scope>
    <source>
        <strain evidence="16 17">C7</strain>
    </source>
</reference>
<evidence type="ECO:0000256" key="4">
    <source>
        <dbReference type="ARBA" id="ARBA00022597"/>
    </source>
</evidence>
<keyword evidence="4" id="KW-0762">Sugar transport</keyword>
<dbReference type="Pfam" id="PF00367">
    <property type="entry name" value="PTS_EIIB"/>
    <property type="match status" value="1"/>
</dbReference>
<feature type="transmembrane region" description="Helical" evidence="12">
    <location>
        <begin position="328"/>
        <end position="346"/>
    </location>
</feature>
<sequence length="656" mass="70525">MATAVRNYAQLARDILEEIGGEENLSSFSRCATRLRLIIKSIPEHAAERIKSMPGVITVIISGGQFQVVVGTHVSDLYQEMSQLVDQNKLNDTGSKQSVINAMIATMSAIFAPIIYVLASAGILQGLLILAKLAAPSFEHTSTYSILNFMSWTPFTFLPIFIAVTASKHFKCNPYIAVLCCAALINPEWGKMAAQIAQGHPMTFLFFPLAKTVYTASVLPPIFLVWLLSYLQHYLERVLPNIISTLFSPLLCMVIMVPLTLVLIGPITTDAAMWIAHGYNWLYDAFPPLAAAIIGGFWQVIVIFGIHWGITPVVFANYAVYGHDSFQAYQTIAVIAQMAAAFACAMRTRNKLFRATALSAGVTGIFGITEPAIYGVTLRLKKPFICGCIGGALGAIVTSLFGSYYYVFAGLPGILTMVNAISSTNPMSFIGELAGAACAIVTTFILIYSVGFDDPKSANESDKSASAPLSTSPKPAAIATSADASQPFTLLSPAQGQLIALTQVNDDGFSQKMLGDGIAIYPSEGQIIAPCDAIVMSVIDSQHAVGLICDNGAELLIHVGLDTVKLNGQHFNTRVAVGDSVKAGDLLIEFDLSVIANSGYDLTTPFIILNSDDYQLDQLTTETATFAQPLMQLSEKHISQTHISQVELSQVQLSQS</sequence>
<accession>A0ABW9G6P0</accession>
<evidence type="ECO:0000256" key="5">
    <source>
        <dbReference type="ARBA" id="ARBA00022679"/>
    </source>
</evidence>
<dbReference type="InterPro" id="IPR011297">
    <property type="entry name" value="PTS_IIABC_b_glu"/>
</dbReference>
<keyword evidence="6" id="KW-0598">Phosphotransferase system</keyword>
<keyword evidence="2" id="KW-0813">Transport</keyword>
<dbReference type="InterPro" id="IPR011055">
    <property type="entry name" value="Dup_hybrid_motif"/>
</dbReference>
<dbReference type="InterPro" id="IPR003352">
    <property type="entry name" value="PTS_EIIC"/>
</dbReference>
<keyword evidence="10 12" id="KW-0472">Membrane</keyword>
<feature type="transmembrane region" description="Helical" evidence="12">
    <location>
        <begin position="384"/>
        <end position="407"/>
    </location>
</feature>
<evidence type="ECO:0000256" key="2">
    <source>
        <dbReference type="ARBA" id="ARBA00022448"/>
    </source>
</evidence>
<dbReference type="NCBIfam" id="TIGR01995">
    <property type="entry name" value="PTS-II-ABC-beta"/>
    <property type="match status" value="1"/>
</dbReference>
<dbReference type="InterPro" id="IPR018113">
    <property type="entry name" value="PTrfase_EIIB_Cys"/>
</dbReference>
<dbReference type="InterPro" id="IPR013013">
    <property type="entry name" value="PTS_EIIC_1"/>
</dbReference>
<feature type="transmembrane region" description="Helical" evidence="12">
    <location>
        <begin position="285"/>
        <end position="308"/>
    </location>
</feature>
<dbReference type="EC" id="2.7.1.-" evidence="16"/>
<feature type="transmembrane region" description="Helical" evidence="12">
    <location>
        <begin position="212"/>
        <end position="230"/>
    </location>
</feature>
<dbReference type="PROSITE" id="PS00371">
    <property type="entry name" value="PTS_EIIA_TYPE_1_HIS"/>
    <property type="match status" value="1"/>
</dbReference>
<feature type="domain" description="PTS EIIB type-1" evidence="14">
    <location>
        <begin position="9"/>
        <end position="91"/>
    </location>
</feature>
<evidence type="ECO:0000259" key="13">
    <source>
        <dbReference type="PROSITE" id="PS51093"/>
    </source>
</evidence>
<feature type="transmembrane region" description="Helical" evidence="12">
    <location>
        <begin position="427"/>
        <end position="448"/>
    </location>
</feature>
<dbReference type="PROSITE" id="PS51103">
    <property type="entry name" value="PTS_EIIC_TYPE_1"/>
    <property type="match status" value="1"/>
</dbReference>
<feature type="transmembrane region" description="Helical" evidence="12">
    <location>
        <begin position="144"/>
        <end position="164"/>
    </location>
</feature>
<protein>
    <submittedName>
        <fullName evidence="16">Beta-glucoside-specific PTS transporter subunit IIABC</fullName>
        <ecNumber evidence="16">2.7.1.-</ecNumber>
    </submittedName>
</protein>
<evidence type="ECO:0000256" key="9">
    <source>
        <dbReference type="ARBA" id="ARBA00022989"/>
    </source>
</evidence>
<dbReference type="PANTHER" id="PTHR30175:SF1">
    <property type="entry name" value="PTS SYSTEM ARBUTIN-, CELLOBIOSE-, AND SALICIN-SPECIFIC EIIBC COMPONENT-RELATED"/>
    <property type="match status" value="1"/>
</dbReference>
<gene>
    <name evidence="16" type="ORF">ABUE30_06490</name>
</gene>
<dbReference type="InterPro" id="IPR036878">
    <property type="entry name" value="Glu_permease_IIB"/>
</dbReference>
<keyword evidence="7 12" id="KW-0812">Transmembrane</keyword>
<name>A0ABW9G6P0_9GAMM</name>
<dbReference type="InterPro" id="IPR001996">
    <property type="entry name" value="PTS_IIB_1"/>
</dbReference>
<evidence type="ECO:0000259" key="14">
    <source>
        <dbReference type="PROSITE" id="PS51098"/>
    </source>
</evidence>
<dbReference type="RefSeq" id="WP_408622898.1">
    <property type="nucleotide sequence ID" value="NZ_JBEQCT010000002.1"/>
</dbReference>
<feature type="domain" description="PTS EIIA type-1" evidence="13">
    <location>
        <begin position="506"/>
        <end position="610"/>
    </location>
</feature>
<evidence type="ECO:0000256" key="1">
    <source>
        <dbReference type="ARBA" id="ARBA00004651"/>
    </source>
</evidence>
<feature type="active site" description="Phosphocysteine intermediate; for EIIB activity" evidence="11">
    <location>
        <position position="31"/>
    </location>
</feature>
<comment type="subcellular location">
    <subcellularLocation>
        <location evidence="1">Cell membrane</location>
        <topology evidence="1">Multi-pass membrane protein</topology>
    </subcellularLocation>
</comment>
<feature type="transmembrane region" description="Helical" evidence="12">
    <location>
        <begin position="99"/>
        <end position="124"/>
    </location>
</feature>
<dbReference type="PROSITE" id="PS51098">
    <property type="entry name" value="PTS_EIIB_TYPE_1"/>
    <property type="match status" value="1"/>
</dbReference>
<evidence type="ECO:0000256" key="11">
    <source>
        <dbReference type="PROSITE-ProRule" id="PRU00421"/>
    </source>
</evidence>
<evidence type="ECO:0000256" key="12">
    <source>
        <dbReference type="SAM" id="Phobius"/>
    </source>
</evidence>
<evidence type="ECO:0000256" key="8">
    <source>
        <dbReference type="ARBA" id="ARBA00022777"/>
    </source>
</evidence>
<dbReference type="Pfam" id="PF00358">
    <property type="entry name" value="PTS_EIIA_1"/>
    <property type="match status" value="1"/>
</dbReference>
<dbReference type="GO" id="GO:0016740">
    <property type="term" value="F:transferase activity"/>
    <property type="evidence" value="ECO:0007669"/>
    <property type="project" value="UniProtKB-KW"/>
</dbReference>
<keyword evidence="17" id="KW-1185">Reference proteome</keyword>
<evidence type="ECO:0000256" key="7">
    <source>
        <dbReference type="ARBA" id="ARBA00022692"/>
    </source>
</evidence>
<keyword evidence="9 12" id="KW-1133">Transmembrane helix</keyword>
<dbReference type="SUPFAM" id="SSF55604">
    <property type="entry name" value="Glucose permease domain IIB"/>
    <property type="match status" value="1"/>
</dbReference>
<dbReference type="Gene3D" id="2.70.70.10">
    <property type="entry name" value="Glucose Permease (Domain IIA)"/>
    <property type="match status" value="1"/>
</dbReference>
<dbReference type="Proteomes" id="UP001629953">
    <property type="component" value="Unassembled WGS sequence"/>
</dbReference>
<evidence type="ECO:0000256" key="3">
    <source>
        <dbReference type="ARBA" id="ARBA00022475"/>
    </source>
</evidence>
<keyword evidence="3" id="KW-1003">Cell membrane</keyword>
<proteinExistence type="predicted"/>
<dbReference type="InterPro" id="IPR001127">
    <property type="entry name" value="PTS_EIIA_1_perm"/>
</dbReference>
<dbReference type="PROSITE" id="PS51093">
    <property type="entry name" value="PTS_EIIA_TYPE_1"/>
    <property type="match status" value="1"/>
</dbReference>
<evidence type="ECO:0000256" key="10">
    <source>
        <dbReference type="ARBA" id="ARBA00023136"/>
    </source>
</evidence>
<dbReference type="SUPFAM" id="SSF51261">
    <property type="entry name" value="Duplicated hybrid motif"/>
    <property type="match status" value="1"/>
</dbReference>
<evidence type="ECO:0000313" key="16">
    <source>
        <dbReference type="EMBL" id="MFM2484713.1"/>
    </source>
</evidence>
<feature type="transmembrane region" description="Helical" evidence="12">
    <location>
        <begin position="242"/>
        <end position="264"/>
    </location>
</feature>
<organism evidence="16 17">
    <name type="scientific">Celerinatantimonas yamalensis</name>
    <dbReference type="NCBI Taxonomy" id="559956"/>
    <lineage>
        <taxon>Bacteria</taxon>
        <taxon>Pseudomonadati</taxon>
        <taxon>Pseudomonadota</taxon>
        <taxon>Gammaproteobacteria</taxon>
        <taxon>Celerinatantimonadaceae</taxon>
        <taxon>Celerinatantimonas</taxon>
    </lineage>
</organism>
<dbReference type="CDD" id="cd00212">
    <property type="entry name" value="PTS_IIB_glc"/>
    <property type="match status" value="1"/>
</dbReference>
<evidence type="ECO:0000313" key="17">
    <source>
        <dbReference type="Proteomes" id="UP001629953"/>
    </source>
</evidence>
<dbReference type="NCBIfam" id="TIGR00830">
    <property type="entry name" value="PTBA"/>
    <property type="match status" value="1"/>
</dbReference>
<keyword evidence="8" id="KW-0418">Kinase</keyword>
<feature type="domain" description="PTS EIIC type-1" evidence="15">
    <location>
        <begin position="105"/>
        <end position="462"/>
    </location>
</feature>